<keyword evidence="1" id="KW-0472">Membrane</keyword>
<name>A0ABY1Q320_9SPHN</name>
<dbReference type="RefSeq" id="WP_283405020.1">
    <property type="nucleotide sequence ID" value="NZ_FXUI01000001.1"/>
</dbReference>
<dbReference type="EMBL" id="FXUI01000001">
    <property type="protein sequence ID" value="SMP53708.1"/>
    <property type="molecule type" value="Genomic_DNA"/>
</dbReference>
<accession>A0ABY1Q320</accession>
<keyword evidence="3" id="KW-1185">Reference proteome</keyword>
<comment type="caution">
    <text evidence="2">The sequence shown here is derived from an EMBL/GenBank/DDBJ whole genome shotgun (WGS) entry which is preliminary data.</text>
</comment>
<reference evidence="2 3" key="1">
    <citation type="submission" date="2017-05" db="EMBL/GenBank/DDBJ databases">
        <authorList>
            <person name="Varghese N."/>
            <person name="Submissions S."/>
        </authorList>
    </citation>
    <scope>NUCLEOTIDE SEQUENCE [LARGE SCALE GENOMIC DNA]</scope>
    <source>
        <strain evidence="2 3">SM16</strain>
    </source>
</reference>
<evidence type="ECO:0000313" key="2">
    <source>
        <dbReference type="EMBL" id="SMP53708.1"/>
    </source>
</evidence>
<keyword evidence="1" id="KW-1133">Transmembrane helix</keyword>
<protein>
    <submittedName>
        <fullName evidence="2">Uncharacterized protein</fullName>
    </submittedName>
</protein>
<feature type="transmembrane region" description="Helical" evidence="1">
    <location>
        <begin position="12"/>
        <end position="34"/>
    </location>
</feature>
<keyword evidence="1" id="KW-0812">Transmembrane</keyword>
<feature type="transmembrane region" description="Helical" evidence="1">
    <location>
        <begin position="54"/>
        <end position="76"/>
    </location>
</feature>
<proteinExistence type="predicted"/>
<gene>
    <name evidence="2" type="ORF">SAMN06296065_101464</name>
</gene>
<sequence length="127" mass="13496">MVRWHETLAARVGLRAAGLAGLCAAWGVAGTLYSRVHSHPPAQASLAELGLSTVLVLLLIVSNALLFAGAGLWKVVPVPGRRVTARTEPPVFEPLMGRETSLAEALRRAQTNACVPACRLHRLARTS</sequence>
<evidence type="ECO:0000256" key="1">
    <source>
        <dbReference type="SAM" id="Phobius"/>
    </source>
</evidence>
<dbReference type="Proteomes" id="UP001157910">
    <property type="component" value="Unassembled WGS sequence"/>
</dbReference>
<organism evidence="2 3">
    <name type="scientific">Novosphingobium panipatense</name>
    <dbReference type="NCBI Taxonomy" id="428991"/>
    <lineage>
        <taxon>Bacteria</taxon>
        <taxon>Pseudomonadati</taxon>
        <taxon>Pseudomonadota</taxon>
        <taxon>Alphaproteobacteria</taxon>
        <taxon>Sphingomonadales</taxon>
        <taxon>Sphingomonadaceae</taxon>
        <taxon>Novosphingobium</taxon>
    </lineage>
</organism>
<evidence type="ECO:0000313" key="3">
    <source>
        <dbReference type="Proteomes" id="UP001157910"/>
    </source>
</evidence>